<dbReference type="AlphaFoldDB" id="A0A917MFH3"/>
<comment type="caution">
    <text evidence="2">The sequence shown here is derived from an EMBL/GenBank/DDBJ whole genome shotgun (WGS) entry which is preliminary data.</text>
</comment>
<proteinExistence type="predicted"/>
<name>A0A917MFH3_9FLAO</name>
<protein>
    <submittedName>
        <fullName evidence="2">Uncharacterized protein</fullName>
    </submittedName>
</protein>
<keyword evidence="3" id="KW-1185">Reference proteome</keyword>
<dbReference type="EMBL" id="BMJW01000003">
    <property type="protein sequence ID" value="GGH03867.1"/>
    <property type="molecule type" value="Genomic_DNA"/>
</dbReference>
<feature type="region of interest" description="Disordered" evidence="1">
    <location>
        <begin position="1"/>
        <end position="41"/>
    </location>
</feature>
<reference evidence="2" key="1">
    <citation type="journal article" date="2014" name="Int. J. Syst. Evol. Microbiol.">
        <title>Complete genome sequence of Corynebacterium casei LMG S-19264T (=DSM 44701T), isolated from a smear-ripened cheese.</title>
        <authorList>
            <consortium name="US DOE Joint Genome Institute (JGI-PGF)"/>
            <person name="Walter F."/>
            <person name="Albersmeier A."/>
            <person name="Kalinowski J."/>
            <person name="Ruckert C."/>
        </authorList>
    </citation>
    <scope>NUCLEOTIDE SEQUENCE</scope>
    <source>
        <strain evidence="2">CGMCC 1.15763</strain>
    </source>
</reference>
<reference evidence="2" key="2">
    <citation type="submission" date="2020-09" db="EMBL/GenBank/DDBJ databases">
        <authorList>
            <person name="Sun Q."/>
            <person name="Zhou Y."/>
        </authorList>
    </citation>
    <scope>NUCLEOTIDE SEQUENCE</scope>
    <source>
        <strain evidence="2">CGMCC 1.15763</strain>
    </source>
</reference>
<dbReference type="RefSeq" id="WP_229664955.1">
    <property type="nucleotide sequence ID" value="NZ_BMJW01000003.1"/>
</dbReference>
<organism evidence="2 3">
    <name type="scientific">Polaribacter pacificus</name>
    <dbReference type="NCBI Taxonomy" id="1775173"/>
    <lineage>
        <taxon>Bacteria</taxon>
        <taxon>Pseudomonadati</taxon>
        <taxon>Bacteroidota</taxon>
        <taxon>Flavobacteriia</taxon>
        <taxon>Flavobacteriales</taxon>
        <taxon>Flavobacteriaceae</taxon>
    </lineage>
</organism>
<evidence type="ECO:0000256" key="1">
    <source>
        <dbReference type="SAM" id="MobiDB-lite"/>
    </source>
</evidence>
<evidence type="ECO:0000313" key="2">
    <source>
        <dbReference type="EMBL" id="GGH03867.1"/>
    </source>
</evidence>
<evidence type="ECO:0000313" key="3">
    <source>
        <dbReference type="Proteomes" id="UP000633278"/>
    </source>
</evidence>
<sequence length="91" mass="11224">MRSSFERKEKREKGEERREKREERREKREERREKREERREHSVGALFFGVSFGVKMTDCGSYQCFFLKKTIFFNTSGNPFKTFVVYIFVRH</sequence>
<dbReference type="Proteomes" id="UP000633278">
    <property type="component" value="Unassembled WGS sequence"/>
</dbReference>
<accession>A0A917MFH3</accession>
<gene>
    <name evidence="2" type="ORF">GCM10011416_23660</name>
</gene>